<comment type="caution">
    <text evidence="2">The sequence shown here is derived from an EMBL/GenBank/DDBJ whole genome shotgun (WGS) entry which is preliminary data.</text>
</comment>
<dbReference type="SUPFAM" id="SSF56672">
    <property type="entry name" value="DNA/RNA polymerases"/>
    <property type="match status" value="1"/>
</dbReference>
<dbReference type="InterPro" id="IPR043502">
    <property type="entry name" value="DNA/RNA_pol_sf"/>
</dbReference>
<feature type="domain" description="Reverse transcriptase" evidence="1">
    <location>
        <begin position="385"/>
        <end position="655"/>
    </location>
</feature>
<dbReference type="GO" id="GO:0042575">
    <property type="term" value="C:DNA polymerase complex"/>
    <property type="evidence" value="ECO:0007669"/>
    <property type="project" value="UniProtKB-ARBA"/>
</dbReference>
<protein>
    <recommendedName>
        <fullName evidence="1">Reverse transcriptase domain-containing protein</fullName>
    </recommendedName>
</protein>
<reference evidence="2 3" key="1">
    <citation type="submission" date="2019-08" db="EMBL/GenBank/DDBJ databases">
        <title>Whole genome of Aphis craccivora.</title>
        <authorList>
            <person name="Voronova N.V."/>
            <person name="Shulinski R.S."/>
            <person name="Bandarenka Y.V."/>
            <person name="Zhorov D.G."/>
            <person name="Warner D."/>
        </authorList>
    </citation>
    <scope>NUCLEOTIDE SEQUENCE [LARGE SCALE GENOMIC DNA]</scope>
    <source>
        <strain evidence="2">180601</strain>
        <tissue evidence="2">Whole Body</tissue>
    </source>
</reference>
<dbReference type="Proteomes" id="UP000478052">
    <property type="component" value="Unassembled WGS sequence"/>
</dbReference>
<gene>
    <name evidence="2" type="ORF">FWK35_00029377</name>
</gene>
<keyword evidence="3" id="KW-1185">Reference proteome</keyword>
<dbReference type="InterPro" id="IPR036691">
    <property type="entry name" value="Endo/exonu/phosph_ase_sf"/>
</dbReference>
<dbReference type="Gene3D" id="3.60.10.10">
    <property type="entry name" value="Endonuclease/exonuclease/phosphatase"/>
    <property type="match status" value="1"/>
</dbReference>
<dbReference type="Pfam" id="PF14529">
    <property type="entry name" value="Exo_endo_phos_2"/>
    <property type="match status" value="1"/>
</dbReference>
<dbReference type="InterPro" id="IPR000477">
    <property type="entry name" value="RT_dom"/>
</dbReference>
<name>A0A6G0YBH8_APHCR</name>
<organism evidence="2 3">
    <name type="scientific">Aphis craccivora</name>
    <name type="common">Cowpea aphid</name>
    <dbReference type="NCBI Taxonomy" id="307492"/>
    <lineage>
        <taxon>Eukaryota</taxon>
        <taxon>Metazoa</taxon>
        <taxon>Ecdysozoa</taxon>
        <taxon>Arthropoda</taxon>
        <taxon>Hexapoda</taxon>
        <taxon>Insecta</taxon>
        <taxon>Pterygota</taxon>
        <taxon>Neoptera</taxon>
        <taxon>Paraneoptera</taxon>
        <taxon>Hemiptera</taxon>
        <taxon>Sternorrhyncha</taxon>
        <taxon>Aphidomorpha</taxon>
        <taxon>Aphidoidea</taxon>
        <taxon>Aphididae</taxon>
        <taxon>Aphidini</taxon>
        <taxon>Aphis</taxon>
        <taxon>Aphis</taxon>
    </lineage>
</organism>
<evidence type="ECO:0000313" key="3">
    <source>
        <dbReference type="Proteomes" id="UP000478052"/>
    </source>
</evidence>
<dbReference type="OrthoDB" id="6600153at2759"/>
<dbReference type="GO" id="GO:0071897">
    <property type="term" value="P:DNA biosynthetic process"/>
    <property type="evidence" value="ECO:0007669"/>
    <property type="project" value="UniProtKB-ARBA"/>
</dbReference>
<dbReference type="SUPFAM" id="SSF56219">
    <property type="entry name" value="DNase I-like"/>
    <property type="match status" value="1"/>
</dbReference>
<dbReference type="Gene3D" id="3.30.420.10">
    <property type="entry name" value="Ribonuclease H-like superfamily/Ribonuclease H"/>
    <property type="match status" value="2"/>
</dbReference>
<dbReference type="InterPro" id="IPR012337">
    <property type="entry name" value="RNaseH-like_sf"/>
</dbReference>
<dbReference type="CDD" id="cd01650">
    <property type="entry name" value="RT_nLTR_like"/>
    <property type="match status" value="1"/>
</dbReference>
<evidence type="ECO:0000313" key="2">
    <source>
        <dbReference type="EMBL" id="KAF0752678.1"/>
    </source>
</evidence>
<dbReference type="SUPFAM" id="SSF53098">
    <property type="entry name" value="Ribonuclease H-like"/>
    <property type="match status" value="1"/>
</dbReference>
<dbReference type="CDD" id="cd09276">
    <property type="entry name" value="Rnase_HI_RT_non_LTR"/>
    <property type="match status" value="1"/>
</dbReference>
<sequence length="1054" mass="120069">MCIQQIPSLYNYSNIRALETNLHVFADNQGRTGQSSLWGSEKTDDRGKIIEKILDDDRLVILNNGDPTRFNPANGLFSSIDLTFSNPSLAQQLDWQVLPHLFSSDHIPILIKIYDPIKKTINRENDSVNLWNLKNPNWPLFSSLIEEDTNMLDFNNDNATQMVTLITDIIISAAKKSIGECTLNLQKHRVPWWNKDISELINKKKKALKKFQTTKDPSDFITLKKLRAQTRFLVNKHKRLSWKSFVSEINTHSDPKKTWNKIHSLKGISRDKNIYLVENNNLITDAQAVADKLANSFFDNSSDENYDLEFLRKNKEEKNSPDTTHICQNNNSDQTLINSAITTSEFEIALQKCNSKSPGPDGRPFSFIHNLPKNAKTYLLQIFNLIWSSGIIPSNWKHSCIIPIPKEGKDKFSTSGYRPISLLNTMSKLMEKIINLRLVWFIEKINYLSPDQNGFRHHRGTHLSLMKIQSEIENTFQNNQTLGMVCLDITKAYDTAWRPHIITYLKEILSMGNMFNFIKNFLSDRTFHVKVNQRLSSNYYKQNGVPQGSTLSVTLFLISINNITKSITNPVKCTLYADDFNILCRSSELCTVQSNLQRTLYNLHEWSLTTGFKFSASKSQCIVFTRKRKQNKLKLNMNNNLIPNNNTAKVLGITFDSKNNWIPHIKNLKKACSSRINILKMLAHTSWGASFSTLSIIHKSLILSKLEYNAFLIINANKNALKMLDTINNAGARLATGAFRSSPIDSLLNIANIMPLDIKRQEIAMILATKLARDRMISSLNSYPSLLAIVEKNNINLKNILTSQLPVIPPWTSFPNIIDTSLAELPKNSTSSQVYIQNFKSTISQYSNYTEIYTDASKSENNVGIAIIHKDEIITYKLPTECSIYSAEAIAILKAFEYVLGKQNQNFIILKNPLSHFSHLSKGNAVKIMWIPGHSSIEGNEKADIQAKHTASTTSLDITPLTTSQDTIRTIKHISIQAWQNTWAKQKTKLNEIKPTILHWPNNHHDRKKETIINRLRIGHTRITHGYLMSRDEPPSCTTCGVALTIKHILTECF</sequence>
<dbReference type="PANTHER" id="PTHR36688:SF2">
    <property type="entry name" value="ENDONUCLEASE_EXONUCLEASE_PHOSPHATASE DOMAIN-CONTAINING PROTEIN"/>
    <property type="match status" value="1"/>
</dbReference>
<dbReference type="AlphaFoldDB" id="A0A6G0YBH8"/>
<dbReference type="InterPro" id="IPR036397">
    <property type="entry name" value="RNaseH_sf"/>
</dbReference>
<dbReference type="GO" id="GO:0003676">
    <property type="term" value="F:nucleic acid binding"/>
    <property type="evidence" value="ECO:0007669"/>
    <property type="project" value="InterPro"/>
</dbReference>
<dbReference type="PANTHER" id="PTHR36688">
    <property type="entry name" value="ENDO/EXONUCLEASE/PHOSPHATASE DOMAIN-CONTAINING PROTEIN"/>
    <property type="match status" value="1"/>
</dbReference>
<dbReference type="PROSITE" id="PS50878">
    <property type="entry name" value="RT_POL"/>
    <property type="match status" value="1"/>
</dbReference>
<dbReference type="GO" id="GO:0003824">
    <property type="term" value="F:catalytic activity"/>
    <property type="evidence" value="ECO:0007669"/>
    <property type="project" value="InterPro"/>
</dbReference>
<dbReference type="InterPro" id="IPR005135">
    <property type="entry name" value="Endo/exonuclease/phosphatase"/>
</dbReference>
<dbReference type="Pfam" id="PF00078">
    <property type="entry name" value="RVT_1"/>
    <property type="match status" value="1"/>
</dbReference>
<proteinExistence type="predicted"/>
<accession>A0A6G0YBH8</accession>
<feature type="non-terminal residue" evidence="2">
    <location>
        <position position="1054"/>
    </location>
</feature>
<evidence type="ECO:0000259" key="1">
    <source>
        <dbReference type="PROSITE" id="PS50878"/>
    </source>
</evidence>
<dbReference type="InterPro" id="IPR052560">
    <property type="entry name" value="RdDP_mobile_element"/>
</dbReference>
<dbReference type="EMBL" id="VUJU01004973">
    <property type="protein sequence ID" value="KAF0752678.1"/>
    <property type="molecule type" value="Genomic_DNA"/>
</dbReference>